<dbReference type="RefSeq" id="WP_106525102.1">
    <property type="nucleotide sequence ID" value="NZ_PYGD01000013.1"/>
</dbReference>
<name>A0A2P8CVW8_9BACT</name>
<feature type="transmembrane region" description="Helical" evidence="6">
    <location>
        <begin position="47"/>
        <end position="66"/>
    </location>
</feature>
<comment type="similarity">
    <text evidence="2">Belongs to the UPF0382 family.</text>
</comment>
<dbReference type="PANTHER" id="PTHR43461">
    <property type="entry name" value="TRANSMEMBRANE PROTEIN 256"/>
    <property type="match status" value="1"/>
</dbReference>
<dbReference type="AlphaFoldDB" id="A0A2P8CVW8"/>
<comment type="subcellular location">
    <subcellularLocation>
        <location evidence="1">Membrane</location>
        <topology evidence="1">Multi-pass membrane protein</topology>
    </subcellularLocation>
</comment>
<evidence type="ECO:0000256" key="1">
    <source>
        <dbReference type="ARBA" id="ARBA00004141"/>
    </source>
</evidence>
<gene>
    <name evidence="7" type="ORF">B0I18_11391</name>
</gene>
<keyword evidence="5 6" id="KW-0472">Membrane</keyword>
<proteinExistence type="inferred from homology"/>
<dbReference type="EMBL" id="PYGD01000013">
    <property type="protein sequence ID" value="PSK89079.1"/>
    <property type="molecule type" value="Genomic_DNA"/>
</dbReference>
<dbReference type="Pfam" id="PF04241">
    <property type="entry name" value="DUF423"/>
    <property type="match status" value="1"/>
</dbReference>
<keyword evidence="3 6" id="KW-0812">Transmembrane</keyword>
<keyword evidence="4 6" id="KW-1133">Transmembrane helix</keyword>
<reference evidence="7 8" key="1">
    <citation type="submission" date="2018-03" db="EMBL/GenBank/DDBJ databases">
        <title>Genomic Encyclopedia of Type Strains, Phase III (KMG-III): the genomes of soil and plant-associated and newly described type strains.</title>
        <authorList>
            <person name="Whitman W."/>
        </authorList>
    </citation>
    <scope>NUCLEOTIDE SEQUENCE [LARGE SCALE GENOMIC DNA]</scope>
    <source>
        <strain evidence="7 8">CGMCC 1.12700</strain>
    </source>
</reference>
<protein>
    <submittedName>
        <fullName evidence="7">Uncharacterized membrane protein YgdD (TMEM256/DUF423 family)</fullName>
    </submittedName>
</protein>
<keyword evidence="8" id="KW-1185">Reference proteome</keyword>
<dbReference type="InterPro" id="IPR006696">
    <property type="entry name" value="DUF423"/>
</dbReference>
<dbReference type="OrthoDB" id="9802121at2"/>
<sequence>MFKPALTAAFIFALIGVIVGAMGAHALRPVLSPDMQVSYETAVKYQFYHSFALAFAGILNLAFPGAWIKRATWAFITGIILFSGSIYLLVYLKTTQSVGIGGLGILTPIGGVFFILGWICLLLGINKRKTN</sequence>
<dbReference type="Proteomes" id="UP000240572">
    <property type="component" value="Unassembled WGS sequence"/>
</dbReference>
<dbReference type="PANTHER" id="PTHR43461:SF1">
    <property type="entry name" value="TRANSMEMBRANE PROTEIN 256"/>
    <property type="match status" value="1"/>
</dbReference>
<evidence type="ECO:0000256" key="6">
    <source>
        <dbReference type="SAM" id="Phobius"/>
    </source>
</evidence>
<feature type="transmembrane region" description="Helical" evidence="6">
    <location>
        <begin position="98"/>
        <end position="125"/>
    </location>
</feature>
<evidence type="ECO:0000256" key="4">
    <source>
        <dbReference type="ARBA" id="ARBA00022989"/>
    </source>
</evidence>
<evidence type="ECO:0000313" key="8">
    <source>
        <dbReference type="Proteomes" id="UP000240572"/>
    </source>
</evidence>
<evidence type="ECO:0000256" key="3">
    <source>
        <dbReference type="ARBA" id="ARBA00022692"/>
    </source>
</evidence>
<comment type="caution">
    <text evidence="7">The sequence shown here is derived from an EMBL/GenBank/DDBJ whole genome shotgun (WGS) entry which is preliminary data.</text>
</comment>
<dbReference type="GO" id="GO:0005886">
    <property type="term" value="C:plasma membrane"/>
    <property type="evidence" value="ECO:0007669"/>
    <property type="project" value="TreeGrafter"/>
</dbReference>
<evidence type="ECO:0000256" key="5">
    <source>
        <dbReference type="ARBA" id="ARBA00023136"/>
    </source>
</evidence>
<feature type="transmembrane region" description="Helical" evidence="6">
    <location>
        <begin position="73"/>
        <end position="92"/>
    </location>
</feature>
<evidence type="ECO:0000256" key="2">
    <source>
        <dbReference type="ARBA" id="ARBA00009694"/>
    </source>
</evidence>
<evidence type="ECO:0000313" key="7">
    <source>
        <dbReference type="EMBL" id="PSK89079.1"/>
    </source>
</evidence>
<accession>A0A2P8CVW8</accession>
<organism evidence="7 8">
    <name type="scientific">Taibaiella chishuiensis</name>
    <dbReference type="NCBI Taxonomy" id="1434707"/>
    <lineage>
        <taxon>Bacteria</taxon>
        <taxon>Pseudomonadati</taxon>
        <taxon>Bacteroidota</taxon>
        <taxon>Chitinophagia</taxon>
        <taxon>Chitinophagales</taxon>
        <taxon>Chitinophagaceae</taxon>
        <taxon>Taibaiella</taxon>
    </lineage>
</organism>